<dbReference type="GO" id="GO:0001666">
    <property type="term" value="P:response to hypoxia"/>
    <property type="evidence" value="ECO:0007669"/>
    <property type="project" value="TreeGrafter"/>
</dbReference>
<dbReference type="Proteomes" id="UP000193317">
    <property type="component" value="Unassembled WGS sequence"/>
</dbReference>
<dbReference type="Pfam" id="PF06974">
    <property type="entry name" value="WS_DGAT_C"/>
    <property type="match status" value="1"/>
</dbReference>
<keyword evidence="15" id="KW-1185">Reference proteome</keyword>
<evidence type="ECO:0000256" key="9">
    <source>
        <dbReference type="ARBA" id="ARBA00023315"/>
    </source>
</evidence>
<dbReference type="PANTHER" id="PTHR31650">
    <property type="entry name" value="O-ACYLTRANSFERASE (WSD1-LIKE) FAMILY PROTEIN"/>
    <property type="match status" value="1"/>
</dbReference>
<evidence type="ECO:0000259" key="13">
    <source>
        <dbReference type="Pfam" id="PF06974"/>
    </source>
</evidence>
<dbReference type="EMBL" id="LQPW01000163">
    <property type="protein sequence ID" value="ORW90380.1"/>
    <property type="molecule type" value="Genomic_DNA"/>
</dbReference>
<accession>A0A1X2DQR7</accession>
<evidence type="ECO:0000256" key="6">
    <source>
        <dbReference type="ARBA" id="ARBA00022679"/>
    </source>
</evidence>
<evidence type="ECO:0000313" key="15">
    <source>
        <dbReference type="Proteomes" id="UP000193317"/>
    </source>
</evidence>
<reference evidence="14 15" key="1">
    <citation type="submission" date="2016-01" db="EMBL/GenBank/DDBJ databases">
        <title>The new phylogeny of the genus Mycobacterium.</title>
        <authorList>
            <person name="Tarcisio F."/>
            <person name="Conor M."/>
            <person name="Antonella G."/>
            <person name="Elisabetta G."/>
            <person name="Giulia F.S."/>
            <person name="Sara T."/>
            <person name="Anna F."/>
            <person name="Clotilde B."/>
            <person name="Roberto B."/>
            <person name="Veronica D.S."/>
            <person name="Fabio R."/>
            <person name="Monica P."/>
            <person name="Olivier J."/>
            <person name="Enrico T."/>
            <person name="Nicola S."/>
        </authorList>
    </citation>
    <scope>NUCLEOTIDE SEQUENCE [LARGE SCALE GENOMIC DNA]</scope>
    <source>
        <strain evidence="14 15">DSM 44166</strain>
    </source>
</reference>
<evidence type="ECO:0000256" key="7">
    <source>
        <dbReference type="ARBA" id="ARBA00022798"/>
    </source>
</evidence>
<dbReference type="InterPro" id="IPR004255">
    <property type="entry name" value="O-acyltransferase_WSD1_N"/>
</dbReference>
<dbReference type="SUPFAM" id="SSF52777">
    <property type="entry name" value="CoA-dependent acyltransferases"/>
    <property type="match status" value="1"/>
</dbReference>
<evidence type="ECO:0000256" key="1">
    <source>
        <dbReference type="ARBA" id="ARBA00004771"/>
    </source>
</evidence>
<evidence type="ECO:0000256" key="5">
    <source>
        <dbReference type="ARBA" id="ARBA00022516"/>
    </source>
</evidence>
<dbReference type="InterPro" id="IPR014292">
    <property type="entry name" value="Acyl_transf_WS/DGAT"/>
</dbReference>
<dbReference type="UniPathway" id="UPA00282"/>
<comment type="catalytic activity">
    <reaction evidence="10 11">
        <text>an acyl-CoA + a 1,2-diacyl-sn-glycerol = a triacyl-sn-glycerol + CoA</text>
        <dbReference type="Rhea" id="RHEA:10868"/>
        <dbReference type="ChEBI" id="CHEBI:17815"/>
        <dbReference type="ChEBI" id="CHEBI:57287"/>
        <dbReference type="ChEBI" id="CHEBI:58342"/>
        <dbReference type="ChEBI" id="CHEBI:64615"/>
        <dbReference type="EC" id="2.3.1.20"/>
    </reaction>
</comment>
<organism evidence="14 15">
    <name type="scientific">Mycobacterium szulgai</name>
    <dbReference type="NCBI Taxonomy" id="1787"/>
    <lineage>
        <taxon>Bacteria</taxon>
        <taxon>Bacillati</taxon>
        <taxon>Actinomycetota</taxon>
        <taxon>Actinomycetes</taxon>
        <taxon>Mycobacteriales</taxon>
        <taxon>Mycobacteriaceae</taxon>
        <taxon>Mycobacterium</taxon>
    </lineage>
</organism>
<keyword evidence="7 11" id="KW-0319">Glycerol metabolism</keyword>
<evidence type="ECO:0000256" key="3">
    <source>
        <dbReference type="ARBA" id="ARBA00009587"/>
    </source>
</evidence>
<feature type="domain" description="O-acyltransferase WSD1 C-terminal" evidence="13">
    <location>
        <begin position="315"/>
        <end position="460"/>
    </location>
</feature>
<dbReference type="EC" id="2.3.1.20" evidence="4 11"/>
<evidence type="ECO:0000256" key="8">
    <source>
        <dbReference type="ARBA" id="ARBA00023098"/>
    </source>
</evidence>
<dbReference type="GO" id="GO:0071731">
    <property type="term" value="P:response to nitric oxide"/>
    <property type="evidence" value="ECO:0007669"/>
    <property type="project" value="TreeGrafter"/>
</dbReference>
<keyword evidence="9 11" id="KW-0012">Acyltransferase</keyword>
<keyword evidence="8 11" id="KW-0443">Lipid metabolism</keyword>
<comment type="caution">
    <text evidence="14">The sequence shown here is derived from an EMBL/GenBank/DDBJ whole genome shotgun (WGS) entry which is preliminary data.</text>
</comment>
<evidence type="ECO:0000259" key="12">
    <source>
        <dbReference type="Pfam" id="PF03007"/>
    </source>
</evidence>
<keyword evidence="6 11" id="KW-0808">Transferase</keyword>
<dbReference type="GO" id="GO:0051701">
    <property type="term" value="P:biological process involved in interaction with host"/>
    <property type="evidence" value="ECO:0007669"/>
    <property type="project" value="TreeGrafter"/>
</dbReference>
<dbReference type="InterPro" id="IPR009721">
    <property type="entry name" value="O-acyltransferase_WSD1_C"/>
</dbReference>
<evidence type="ECO:0000256" key="4">
    <source>
        <dbReference type="ARBA" id="ARBA00013244"/>
    </source>
</evidence>
<comment type="pathway">
    <text evidence="2">Lipid metabolism.</text>
</comment>
<dbReference type="GO" id="GO:0004144">
    <property type="term" value="F:diacylglycerol O-acyltransferase activity"/>
    <property type="evidence" value="ECO:0007669"/>
    <property type="project" value="UniProtKB-EC"/>
</dbReference>
<dbReference type="Pfam" id="PF03007">
    <property type="entry name" value="WS_DGAT_cat"/>
    <property type="match status" value="1"/>
</dbReference>
<evidence type="ECO:0000256" key="11">
    <source>
        <dbReference type="RuleBase" id="RU361241"/>
    </source>
</evidence>
<dbReference type="GO" id="GO:0005886">
    <property type="term" value="C:plasma membrane"/>
    <property type="evidence" value="ECO:0007669"/>
    <property type="project" value="TreeGrafter"/>
</dbReference>
<dbReference type="PANTHER" id="PTHR31650:SF1">
    <property type="entry name" value="WAX ESTER SYNTHASE_DIACYLGLYCEROL ACYLTRANSFERASE 4-RELATED"/>
    <property type="match status" value="1"/>
</dbReference>
<protein>
    <recommendedName>
        <fullName evidence="4 11">Diacylglycerol O-acyltransferase</fullName>
        <ecNumber evidence="4 11">2.3.1.20</ecNumber>
    </recommendedName>
</protein>
<dbReference type="AlphaFoldDB" id="A0A1X2DQR7"/>
<comment type="pathway">
    <text evidence="1 11">Glycerolipid metabolism; triacylglycerol biosynthesis.</text>
</comment>
<feature type="domain" description="O-acyltransferase WSD1-like N-terminal" evidence="12">
    <location>
        <begin position="4"/>
        <end position="271"/>
    </location>
</feature>
<dbReference type="GO" id="GO:0006071">
    <property type="term" value="P:glycerol metabolic process"/>
    <property type="evidence" value="ECO:0007669"/>
    <property type="project" value="UniProtKB-KW"/>
</dbReference>
<dbReference type="NCBIfam" id="TIGR02946">
    <property type="entry name" value="acyl_WS_DGAT"/>
    <property type="match status" value="1"/>
</dbReference>
<dbReference type="OrthoDB" id="9810950at2"/>
<name>A0A1X2DQR7_MYCSZ</name>
<comment type="similarity">
    <text evidence="3 11">Belongs to the long-chain O-acyltransferase family.</text>
</comment>
<evidence type="ECO:0000256" key="2">
    <source>
        <dbReference type="ARBA" id="ARBA00005189"/>
    </source>
</evidence>
<proteinExistence type="inferred from homology"/>
<keyword evidence="5 11" id="KW-0444">Lipid biosynthesis</keyword>
<evidence type="ECO:0000256" key="10">
    <source>
        <dbReference type="ARBA" id="ARBA00048109"/>
    </source>
</evidence>
<evidence type="ECO:0000313" key="14">
    <source>
        <dbReference type="EMBL" id="ORW90380.1"/>
    </source>
</evidence>
<dbReference type="RefSeq" id="WP_085672857.1">
    <property type="nucleotide sequence ID" value="NZ_JACKRU010000859.1"/>
</dbReference>
<sequence>MNPLDPLDAAMMTAELVSNPMHVGAVLVMSPPADAGPNYVDELYSATLGAGDSIDPRLRRHPHHGVGTGGLWVWRDVETVDLSQHCQRVRVPAGDGEFWRLIGKLAAIRLDRSRPMWMSYLIDGLDQGRFAFYIKVHHTVVDGVAGLQMITDALSTDPGQRSMAPFYADRRDASMARTPSSGLLTRLAAPLRSLAGKAVSSVGLIEHVITGELATLIDSLVGHTTVLPFGAPYTRFNGRLGLERAVCAGSWPKSRIQAVQRAAGVTANDVITALVAGAVRQWLRGRRELPDQSLVAMCPITVRSHAGDMSKDLQGNMFGLWLCPLGTDLDDPAARLDLIHRSMSEGKRWVGRRGSAPSLLTAAGSIAATVIFPMLPFTPKIRTGYNVPISHVPGPADEMYWNGAHVEEIYPVSTVYDGQGLNVTTCSYADRVGFGYVAGAEVVPDIDSLIPLTEACLAELESAVGVS</sequence>
<dbReference type="GO" id="GO:0019432">
    <property type="term" value="P:triglyceride biosynthetic process"/>
    <property type="evidence" value="ECO:0007669"/>
    <property type="project" value="UniProtKB-UniPathway"/>
</dbReference>
<dbReference type="InterPro" id="IPR045034">
    <property type="entry name" value="O-acyltransferase_WSD1-like"/>
</dbReference>
<gene>
    <name evidence="14" type="ORF">AWC27_10955</name>
</gene>